<feature type="compositionally biased region" description="Low complexity" evidence="1">
    <location>
        <begin position="559"/>
        <end position="572"/>
    </location>
</feature>
<dbReference type="InterPro" id="IPR055647">
    <property type="entry name" value="DUF7223"/>
</dbReference>
<keyword evidence="6" id="KW-1185">Reference proteome</keyword>
<feature type="region of interest" description="Disordered" evidence="1">
    <location>
        <begin position="514"/>
        <end position="590"/>
    </location>
</feature>
<evidence type="ECO:0000256" key="2">
    <source>
        <dbReference type="SAM" id="SignalP"/>
    </source>
</evidence>
<dbReference type="Proteomes" id="UP000799753">
    <property type="component" value="Unassembled WGS sequence"/>
</dbReference>
<reference evidence="5" key="1">
    <citation type="journal article" date="2020" name="Stud. Mycol.">
        <title>101 Dothideomycetes genomes: a test case for predicting lifestyles and emergence of pathogens.</title>
        <authorList>
            <person name="Haridas S."/>
            <person name="Albert R."/>
            <person name="Binder M."/>
            <person name="Bloem J."/>
            <person name="Labutti K."/>
            <person name="Salamov A."/>
            <person name="Andreopoulos B."/>
            <person name="Baker S."/>
            <person name="Barry K."/>
            <person name="Bills G."/>
            <person name="Bluhm B."/>
            <person name="Cannon C."/>
            <person name="Castanera R."/>
            <person name="Culley D."/>
            <person name="Daum C."/>
            <person name="Ezra D."/>
            <person name="Gonzalez J."/>
            <person name="Henrissat B."/>
            <person name="Kuo A."/>
            <person name="Liang C."/>
            <person name="Lipzen A."/>
            <person name="Lutzoni F."/>
            <person name="Magnuson J."/>
            <person name="Mondo S."/>
            <person name="Nolan M."/>
            <person name="Ohm R."/>
            <person name="Pangilinan J."/>
            <person name="Park H.-J."/>
            <person name="Ramirez L."/>
            <person name="Alfaro M."/>
            <person name="Sun H."/>
            <person name="Tritt A."/>
            <person name="Yoshinaga Y."/>
            <person name="Zwiers L.-H."/>
            <person name="Turgeon B."/>
            <person name="Goodwin S."/>
            <person name="Spatafora J."/>
            <person name="Crous P."/>
            <person name="Grigoriev I."/>
        </authorList>
    </citation>
    <scope>NUCLEOTIDE SEQUENCE</scope>
    <source>
        <strain evidence="5">CBS 473.64</strain>
    </source>
</reference>
<organism evidence="5 6">
    <name type="scientific">Massarina eburnea CBS 473.64</name>
    <dbReference type="NCBI Taxonomy" id="1395130"/>
    <lineage>
        <taxon>Eukaryota</taxon>
        <taxon>Fungi</taxon>
        <taxon>Dikarya</taxon>
        <taxon>Ascomycota</taxon>
        <taxon>Pezizomycotina</taxon>
        <taxon>Dothideomycetes</taxon>
        <taxon>Pleosporomycetidae</taxon>
        <taxon>Pleosporales</taxon>
        <taxon>Massarineae</taxon>
        <taxon>Massarinaceae</taxon>
        <taxon>Massarina</taxon>
    </lineage>
</organism>
<proteinExistence type="predicted"/>
<feature type="signal peptide" evidence="2">
    <location>
        <begin position="1"/>
        <end position="23"/>
    </location>
</feature>
<dbReference type="AlphaFoldDB" id="A0A6A6SH19"/>
<dbReference type="Pfam" id="PF22974">
    <property type="entry name" value="DUF7029"/>
    <property type="match status" value="1"/>
</dbReference>
<evidence type="ECO:0000259" key="3">
    <source>
        <dbReference type="Pfam" id="PF22974"/>
    </source>
</evidence>
<keyword evidence="2" id="KW-0732">Signal</keyword>
<evidence type="ECO:0000256" key="1">
    <source>
        <dbReference type="SAM" id="MobiDB-lite"/>
    </source>
</evidence>
<evidence type="ECO:0000313" key="6">
    <source>
        <dbReference type="Proteomes" id="UP000799753"/>
    </source>
</evidence>
<feature type="domain" description="DUF7223" evidence="4">
    <location>
        <begin position="241"/>
        <end position="506"/>
    </location>
</feature>
<sequence length="701" mass="73705">MLLNTRSLLTAALFSLLSIEAGAVVLKPIKSPNDLKPSSGLSKRDNSNDVVLKPIKDPGVLTGHFVKRAATGNGAFDPCNRAELFWGVYAGDNIVTANFTLTSPDDDEMILPIENFAQHLKSIKCGPNVKGMILEFNDKDQFTYAQKKWQWIDEKDPNHFVLVTEESQCYAGDDRSPYLVKNIVFDDSKLTATVDGEERPWAEVAQEFDLNVGHTYVDPATVNVTHPQLLKHKREDKKFSLAMSYDKPIFEYKKDSKETAGMRISANAKIETGGNMIADFSIHKSKIMKIPEGVDITIKPQGAWGQLLLTLQLDGKLGKAFDWSLKPNIGIPVGGFKIANIVEIGPIAEMGLHFGSTALEGVATFSTGAKAKLKDSAVATFKMNDKSKNGVNNDWAPTFEKVDPRFTAEIKGGVKAWAELSFKVKAEALGFGYEAGVEAELPYISAEIAAKVDTKAGVCNSKKAMGLEIDCGVGINVHLEAGQPDKSPDFEKDLFDTKWPLYKTCMGFGNDITTTSVGAPPVSGPKTTTGKTTGSVIATSKAASGTVKPTSGSASGSVKPTSSPATTAKPSTGSNAATGTPASKSASSGVASSSKVSTSAALLSSKTISSGTSSVVAAGGASNVKTSSIPSGSASLTGSSKIPLSTGSTTNRGPIPIIPYLPSLNVSSILAPTAPIASTSAYAPVAVSSYVAQTTLPTSVA</sequence>
<dbReference type="OrthoDB" id="160645at2759"/>
<gene>
    <name evidence="5" type="ORF">P280DRAFT_545663</name>
</gene>
<name>A0A6A6SH19_9PLEO</name>
<dbReference type="InterPro" id="IPR054293">
    <property type="entry name" value="DUF7029"/>
</dbReference>
<feature type="compositionally biased region" description="Low complexity" evidence="1">
    <location>
        <begin position="520"/>
        <end position="536"/>
    </location>
</feature>
<dbReference type="EMBL" id="MU006777">
    <property type="protein sequence ID" value="KAF2645738.1"/>
    <property type="molecule type" value="Genomic_DNA"/>
</dbReference>
<feature type="chain" id="PRO_5025497428" evidence="2">
    <location>
        <begin position="24"/>
        <end position="701"/>
    </location>
</feature>
<protein>
    <submittedName>
        <fullName evidence="5">Uncharacterized protein</fullName>
    </submittedName>
</protein>
<evidence type="ECO:0000313" key="5">
    <source>
        <dbReference type="EMBL" id="KAF2645738.1"/>
    </source>
</evidence>
<accession>A0A6A6SH19</accession>
<feature type="compositionally biased region" description="Polar residues" evidence="1">
    <location>
        <begin position="537"/>
        <end position="558"/>
    </location>
</feature>
<feature type="compositionally biased region" description="Polar residues" evidence="1">
    <location>
        <begin position="625"/>
        <end position="649"/>
    </location>
</feature>
<dbReference type="Pfam" id="PF23865">
    <property type="entry name" value="DUF7223"/>
    <property type="match status" value="1"/>
</dbReference>
<feature type="domain" description="DUF7029" evidence="3">
    <location>
        <begin position="104"/>
        <end position="209"/>
    </location>
</feature>
<feature type="region of interest" description="Disordered" evidence="1">
    <location>
        <begin position="619"/>
        <end position="649"/>
    </location>
</feature>
<evidence type="ECO:0000259" key="4">
    <source>
        <dbReference type="Pfam" id="PF23865"/>
    </source>
</evidence>